<name>A0AAV9D3X3_ACOCL</name>
<comment type="catalytic activity">
    <reaction evidence="1">
        <text>Random endo-hydrolysis of N-acetyl-beta-D-glucosaminide (1-&gt;4)-beta-linkages in chitin and chitodextrins.</text>
        <dbReference type="EC" id="3.2.1.14"/>
    </reaction>
</comment>
<evidence type="ECO:0000256" key="3">
    <source>
        <dbReference type="ARBA" id="ARBA00012729"/>
    </source>
</evidence>
<evidence type="ECO:0000259" key="11">
    <source>
        <dbReference type="PROSITE" id="PS00774"/>
    </source>
</evidence>
<organism evidence="12 13">
    <name type="scientific">Acorus calamus</name>
    <name type="common">Sweet flag</name>
    <dbReference type="NCBI Taxonomy" id="4465"/>
    <lineage>
        <taxon>Eukaryota</taxon>
        <taxon>Viridiplantae</taxon>
        <taxon>Streptophyta</taxon>
        <taxon>Embryophyta</taxon>
        <taxon>Tracheophyta</taxon>
        <taxon>Spermatophyta</taxon>
        <taxon>Magnoliopsida</taxon>
        <taxon>Liliopsida</taxon>
        <taxon>Acoraceae</taxon>
        <taxon>Acorus</taxon>
    </lineage>
</organism>
<dbReference type="InterPro" id="IPR016283">
    <property type="entry name" value="Glyco_hydro_19"/>
</dbReference>
<evidence type="ECO:0000256" key="9">
    <source>
        <dbReference type="ARBA" id="ARBA00023326"/>
    </source>
</evidence>
<dbReference type="PANTHER" id="PTHR22595">
    <property type="entry name" value="CHITINASE-RELATED"/>
    <property type="match status" value="1"/>
</dbReference>
<dbReference type="EC" id="3.2.1.14" evidence="3"/>
<dbReference type="Pfam" id="PF00182">
    <property type="entry name" value="Glyco_hydro_19"/>
    <property type="match status" value="2"/>
</dbReference>
<evidence type="ECO:0000256" key="2">
    <source>
        <dbReference type="ARBA" id="ARBA00009373"/>
    </source>
</evidence>
<sequence>MLKHRDDSICPASGFYTYDDFVASANSFEGFATTGDEDTRKRDIAAFLAQTSHQTTGGWREEPYTNIMYGKAGKALGLDLLNHLELVAEKGKISFKTAFWYWMTPNPPMPSCHDAITGGWTPSEEDEEAGRLAGFGQTTNIINGVAECGQGPNADAEDRIGYYKRYCDMLDVSYGDNLDCKKAKPYPFTPKAVQDMK</sequence>
<proteinExistence type="inferred from homology"/>
<reference evidence="12" key="2">
    <citation type="submission" date="2023-06" db="EMBL/GenBank/DDBJ databases">
        <authorList>
            <person name="Ma L."/>
            <person name="Liu K.-W."/>
            <person name="Li Z."/>
            <person name="Hsiao Y.-Y."/>
            <person name="Qi Y."/>
            <person name="Fu T."/>
            <person name="Tang G."/>
            <person name="Zhang D."/>
            <person name="Sun W.-H."/>
            <person name="Liu D.-K."/>
            <person name="Li Y."/>
            <person name="Chen G.-Z."/>
            <person name="Liu X.-D."/>
            <person name="Liao X.-Y."/>
            <person name="Jiang Y.-T."/>
            <person name="Yu X."/>
            <person name="Hao Y."/>
            <person name="Huang J."/>
            <person name="Zhao X.-W."/>
            <person name="Ke S."/>
            <person name="Chen Y.-Y."/>
            <person name="Wu W.-L."/>
            <person name="Hsu J.-L."/>
            <person name="Lin Y.-F."/>
            <person name="Huang M.-D."/>
            <person name="Li C.-Y."/>
            <person name="Huang L."/>
            <person name="Wang Z.-W."/>
            <person name="Zhao X."/>
            <person name="Zhong W.-Y."/>
            <person name="Peng D.-H."/>
            <person name="Ahmad S."/>
            <person name="Lan S."/>
            <person name="Zhang J.-S."/>
            <person name="Tsai W.-C."/>
            <person name="Van De Peer Y."/>
            <person name="Liu Z.-J."/>
        </authorList>
    </citation>
    <scope>NUCLEOTIDE SEQUENCE</scope>
    <source>
        <strain evidence="12">CP</strain>
        <tissue evidence="12">Leaves</tissue>
    </source>
</reference>
<feature type="domain" description="Glycoside hydrolase family 19 catalytic" evidence="11">
    <location>
        <begin position="93"/>
        <end position="103"/>
    </location>
</feature>
<dbReference type="GO" id="GO:0000272">
    <property type="term" value="P:polysaccharide catabolic process"/>
    <property type="evidence" value="ECO:0007669"/>
    <property type="project" value="UniProtKB-KW"/>
</dbReference>
<keyword evidence="9" id="KW-0624">Polysaccharide degradation</keyword>
<evidence type="ECO:0000256" key="4">
    <source>
        <dbReference type="ARBA" id="ARBA00022821"/>
    </source>
</evidence>
<evidence type="ECO:0000256" key="6">
    <source>
        <dbReference type="ARBA" id="ARBA00023157"/>
    </source>
</evidence>
<evidence type="ECO:0000256" key="8">
    <source>
        <dbReference type="ARBA" id="ARBA00023295"/>
    </source>
</evidence>
<dbReference type="PANTHER" id="PTHR22595:SF79">
    <property type="entry name" value="CHITINASE 12"/>
    <property type="match status" value="1"/>
</dbReference>
<dbReference type="GO" id="GO:0050832">
    <property type="term" value="P:defense response to fungus"/>
    <property type="evidence" value="ECO:0007669"/>
    <property type="project" value="UniProtKB-ARBA"/>
</dbReference>
<gene>
    <name evidence="12" type="primary">CHIT1B</name>
    <name evidence="12" type="ORF">QJS10_CPB15g01686</name>
</gene>
<keyword evidence="8" id="KW-0378">Hydrolase</keyword>
<dbReference type="EMBL" id="JAUJYO010000015">
    <property type="protein sequence ID" value="KAK1295606.1"/>
    <property type="molecule type" value="Genomic_DNA"/>
</dbReference>
<dbReference type="GO" id="GO:0006032">
    <property type="term" value="P:chitin catabolic process"/>
    <property type="evidence" value="ECO:0007669"/>
    <property type="project" value="UniProtKB-KW"/>
</dbReference>
<keyword evidence="13" id="KW-1185">Reference proteome</keyword>
<evidence type="ECO:0000313" key="13">
    <source>
        <dbReference type="Proteomes" id="UP001180020"/>
    </source>
</evidence>
<reference evidence="12" key="1">
    <citation type="journal article" date="2023" name="Nat. Commun.">
        <title>Diploid and tetraploid genomes of Acorus and the evolution of monocots.</title>
        <authorList>
            <person name="Ma L."/>
            <person name="Liu K.W."/>
            <person name="Li Z."/>
            <person name="Hsiao Y.Y."/>
            <person name="Qi Y."/>
            <person name="Fu T."/>
            <person name="Tang G.D."/>
            <person name="Zhang D."/>
            <person name="Sun W.H."/>
            <person name="Liu D.K."/>
            <person name="Li Y."/>
            <person name="Chen G.Z."/>
            <person name="Liu X.D."/>
            <person name="Liao X.Y."/>
            <person name="Jiang Y.T."/>
            <person name="Yu X."/>
            <person name="Hao Y."/>
            <person name="Huang J."/>
            <person name="Zhao X.W."/>
            <person name="Ke S."/>
            <person name="Chen Y.Y."/>
            <person name="Wu W.L."/>
            <person name="Hsu J.L."/>
            <person name="Lin Y.F."/>
            <person name="Huang M.D."/>
            <person name="Li C.Y."/>
            <person name="Huang L."/>
            <person name="Wang Z.W."/>
            <person name="Zhao X."/>
            <person name="Zhong W.Y."/>
            <person name="Peng D.H."/>
            <person name="Ahmad S."/>
            <person name="Lan S."/>
            <person name="Zhang J.S."/>
            <person name="Tsai W.C."/>
            <person name="Van de Peer Y."/>
            <person name="Liu Z.J."/>
        </authorList>
    </citation>
    <scope>NUCLEOTIDE SEQUENCE</scope>
    <source>
        <strain evidence="12">CP</strain>
    </source>
</reference>
<dbReference type="InterPro" id="IPR023346">
    <property type="entry name" value="Lysozyme-like_dom_sf"/>
</dbReference>
<comment type="similarity">
    <text evidence="2">Belongs to the glycosyl hydrolase 19 family. Chitinase class I subfamily.</text>
</comment>
<dbReference type="GO" id="GO:0016998">
    <property type="term" value="P:cell wall macromolecule catabolic process"/>
    <property type="evidence" value="ECO:0007669"/>
    <property type="project" value="InterPro"/>
</dbReference>
<feature type="disulfide bond" evidence="10">
    <location>
        <begin position="148"/>
        <end position="180"/>
    </location>
</feature>
<evidence type="ECO:0000256" key="1">
    <source>
        <dbReference type="ARBA" id="ARBA00000822"/>
    </source>
</evidence>
<dbReference type="CDD" id="cd00325">
    <property type="entry name" value="chitinase_GH19"/>
    <property type="match status" value="1"/>
</dbReference>
<dbReference type="Proteomes" id="UP001180020">
    <property type="component" value="Unassembled WGS sequence"/>
</dbReference>
<keyword evidence="5" id="KW-0146">Chitin degradation</keyword>
<dbReference type="Gene3D" id="1.10.530.10">
    <property type="match status" value="1"/>
</dbReference>
<dbReference type="AlphaFoldDB" id="A0AAV9D3X3"/>
<dbReference type="FunFam" id="1.10.530.10:FF:000005">
    <property type="entry name" value="Basic endochitinase"/>
    <property type="match status" value="1"/>
</dbReference>
<evidence type="ECO:0000256" key="10">
    <source>
        <dbReference type="PIRSR" id="PIRSR001060-2"/>
    </source>
</evidence>
<dbReference type="GO" id="GO:0008843">
    <property type="term" value="F:endochitinase activity"/>
    <property type="evidence" value="ECO:0007669"/>
    <property type="project" value="UniProtKB-EC"/>
</dbReference>
<accession>A0AAV9D3X3</accession>
<comment type="caution">
    <text evidence="12">The sequence shown here is derived from an EMBL/GenBank/DDBJ whole genome shotgun (WGS) entry which is preliminary data.</text>
</comment>
<evidence type="ECO:0000313" key="12">
    <source>
        <dbReference type="EMBL" id="KAK1295606.1"/>
    </source>
</evidence>
<dbReference type="PIRSF" id="PIRSF001060">
    <property type="entry name" value="Endochitinase"/>
    <property type="match status" value="1"/>
</dbReference>
<keyword evidence="7" id="KW-0119">Carbohydrate metabolism</keyword>
<dbReference type="SUPFAM" id="SSF53955">
    <property type="entry name" value="Lysozyme-like"/>
    <property type="match status" value="1"/>
</dbReference>
<dbReference type="InterPro" id="IPR000726">
    <property type="entry name" value="Glyco_hydro_19_cat"/>
</dbReference>
<evidence type="ECO:0000256" key="5">
    <source>
        <dbReference type="ARBA" id="ARBA00023024"/>
    </source>
</evidence>
<protein>
    <recommendedName>
        <fullName evidence="3">chitinase</fullName>
        <ecNumber evidence="3">3.2.1.14</ecNumber>
    </recommendedName>
</protein>
<keyword evidence="8" id="KW-0326">Glycosidase</keyword>
<keyword evidence="6 10" id="KW-1015">Disulfide bond</keyword>
<keyword evidence="4" id="KW-0611">Plant defense</keyword>
<evidence type="ECO:0000256" key="7">
    <source>
        <dbReference type="ARBA" id="ARBA00023277"/>
    </source>
</evidence>
<dbReference type="PROSITE" id="PS00774">
    <property type="entry name" value="CHITINASE_19_2"/>
    <property type="match status" value="1"/>
</dbReference>